<dbReference type="Gene3D" id="2.40.50.100">
    <property type="match status" value="1"/>
</dbReference>
<dbReference type="RefSeq" id="WP_136346639.1">
    <property type="nucleotide sequence ID" value="NZ_SSOC01000001.1"/>
</dbReference>
<evidence type="ECO:0000256" key="3">
    <source>
        <dbReference type="SAM" id="Coils"/>
    </source>
</evidence>
<evidence type="ECO:0000256" key="4">
    <source>
        <dbReference type="SAM" id="MobiDB-lite"/>
    </source>
</evidence>
<evidence type="ECO:0000313" key="11">
    <source>
        <dbReference type="Proteomes" id="UP000308430"/>
    </source>
</evidence>
<evidence type="ECO:0000256" key="1">
    <source>
        <dbReference type="ARBA" id="ARBA00004196"/>
    </source>
</evidence>
<sequence>MQRLWGPANVLPAMALLLSLALGACSQEPVGLPPPQATRVDVWPVQTQPLQMEQTLVGRTVAYMVSEVRPQVGGIIQKRLFTEGQQVKAGEVLYQIDPSSYQAAYDSARAALAQGEAAVLSARPKAERYERLVKLDAVSQQDLDEAHATLRQNQAAVQAAQAEVRTARINLDYTRIKAPIDGRIGTSTVTPGALVTASQESALATIRQIDPLYVDVAQSSAQLLALQRQLASGALRAVDGKVQVRLLLEDGSTHAHTGTLEVVGDAVDTGTGNLTLRAVVPNPDRTLLPGMYVRAQLPMAVNQQAILVPQTAVTRNTRGEATVLLVGAGGKVEQRVIDVGEARHDQWVVNSGLQAGEQLIVAGGNAVKAGDTIQVHVVAQAPSAAERAAPDAAADAPQQQAAQSAAR</sequence>
<feature type="domain" description="Multidrug resistance protein MdtA-like beta-barrel" evidence="8">
    <location>
        <begin position="211"/>
        <end position="298"/>
    </location>
</feature>
<feature type="signal peptide" evidence="5">
    <location>
        <begin position="1"/>
        <end position="26"/>
    </location>
</feature>
<feature type="coiled-coil region" evidence="3">
    <location>
        <begin position="143"/>
        <end position="170"/>
    </location>
</feature>
<dbReference type="Gene3D" id="2.40.420.20">
    <property type="match status" value="1"/>
</dbReference>
<dbReference type="PANTHER" id="PTHR30158:SF3">
    <property type="entry name" value="MULTIDRUG EFFLUX PUMP SUBUNIT ACRA-RELATED"/>
    <property type="match status" value="1"/>
</dbReference>
<dbReference type="GO" id="GO:0022857">
    <property type="term" value="F:transmembrane transporter activity"/>
    <property type="evidence" value="ECO:0007669"/>
    <property type="project" value="InterPro"/>
</dbReference>
<dbReference type="Pfam" id="PF25917">
    <property type="entry name" value="BSH_RND"/>
    <property type="match status" value="1"/>
</dbReference>
<dbReference type="Gene3D" id="1.10.287.470">
    <property type="entry name" value="Helix hairpin bin"/>
    <property type="match status" value="1"/>
</dbReference>
<comment type="subcellular location">
    <subcellularLocation>
        <location evidence="1">Cell envelope</location>
    </subcellularLocation>
</comment>
<proteinExistence type="inferred from homology"/>
<dbReference type="GO" id="GO:0046677">
    <property type="term" value="P:response to antibiotic"/>
    <property type="evidence" value="ECO:0007669"/>
    <property type="project" value="TreeGrafter"/>
</dbReference>
<dbReference type="InterPro" id="IPR058625">
    <property type="entry name" value="MdtA-like_BSH"/>
</dbReference>
<dbReference type="Proteomes" id="UP000308430">
    <property type="component" value="Unassembled WGS sequence"/>
</dbReference>
<dbReference type="Pfam" id="PF25967">
    <property type="entry name" value="RND-MFP_C"/>
    <property type="match status" value="1"/>
</dbReference>
<evidence type="ECO:0000313" key="10">
    <source>
        <dbReference type="EMBL" id="THF67230.1"/>
    </source>
</evidence>
<dbReference type="OrthoDB" id="9783047at2"/>
<gene>
    <name evidence="10" type="ORF">E6C76_02290</name>
</gene>
<organism evidence="10 11">
    <name type="scientific">Pseudothauera nasutitermitis</name>
    <dbReference type="NCBI Taxonomy" id="2565930"/>
    <lineage>
        <taxon>Bacteria</taxon>
        <taxon>Pseudomonadati</taxon>
        <taxon>Pseudomonadota</taxon>
        <taxon>Betaproteobacteria</taxon>
        <taxon>Rhodocyclales</taxon>
        <taxon>Zoogloeaceae</taxon>
        <taxon>Pseudothauera</taxon>
    </lineage>
</organism>
<dbReference type="EMBL" id="SSOC01000001">
    <property type="protein sequence ID" value="THF67230.1"/>
    <property type="molecule type" value="Genomic_DNA"/>
</dbReference>
<evidence type="ECO:0000259" key="7">
    <source>
        <dbReference type="Pfam" id="PF25917"/>
    </source>
</evidence>
<keyword evidence="5" id="KW-0732">Signal</keyword>
<dbReference type="InterPro" id="IPR006143">
    <property type="entry name" value="RND_pump_MFP"/>
</dbReference>
<dbReference type="AlphaFoldDB" id="A0A4S4B3I6"/>
<protein>
    <submittedName>
        <fullName evidence="10">Efflux RND transporter periplasmic adaptor subunit</fullName>
    </submittedName>
</protein>
<evidence type="ECO:0000256" key="2">
    <source>
        <dbReference type="ARBA" id="ARBA00009477"/>
    </source>
</evidence>
<comment type="similarity">
    <text evidence="2">Belongs to the membrane fusion protein (MFP) (TC 8.A.1) family.</text>
</comment>
<evidence type="ECO:0000259" key="8">
    <source>
        <dbReference type="Pfam" id="PF25944"/>
    </source>
</evidence>
<feature type="domain" description="Multidrug resistance protein MdtA-like barrel-sandwich hybrid" evidence="7">
    <location>
        <begin position="66"/>
        <end position="206"/>
    </location>
</feature>
<dbReference type="GO" id="GO:0005886">
    <property type="term" value="C:plasma membrane"/>
    <property type="evidence" value="ECO:0007669"/>
    <property type="project" value="TreeGrafter"/>
</dbReference>
<feature type="domain" description="Multidrug resistance protein MdtA-like alpha-helical hairpin" evidence="6">
    <location>
        <begin position="105"/>
        <end position="174"/>
    </location>
</feature>
<dbReference type="GO" id="GO:0030313">
    <property type="term" value="C:cell envelope"/>
    <property type="evidence" value="ECO:0007669"/>
    <property type="project" value="UniProtKB-SubCell"/>
</dbReference>
<dbReference type="Pfam" id="PF25876">
    <property type="entry name" value="HH_MFP_RND"/>
    <property type="match status" value="1"/>
</dbReference>
<evidence type="ECO:0000259" key="6">
    <source>
        <dbReference type="Pfam" id="PF25876"/>
    </source>
</evidence>
<keyword evidence="11" id="KW-1185">Reference proteome</keyword>
<dbReference type="PROSITE" id="PS51257">
    <property type="entry name" value="PROKAR_LIPOPROTEIN"/>
    <property type="match status" value="1"/>
</dbReference>
<comment type="caution">
    <text evidence="10">The sequence shown here is derived from an EMBL/GenBank/DDBJ whole genome shotgun (WGS) entry which is preliminary data.</text>
</comment>
<evidence type="ECO:0000259" key="9">
    <source>
        <dbReference type="Pfam" id="PF25967"/>
    </source>
</evidence>
<feature type="chain" id="PRO_5020890960" evidence="5">
    <location>
        <begin position="27"/>
        <end position="407"/>
    </location>
</feature>
<dbReference type="PANTHER" id="PTHR30158">
    <property type="entry name" value="ACRA/E-RELATED COMPONENT OF DRUG EFFLUX TRANSPORTER"/>
    <property type="match status" value="1"/>
</dbReference>
<dbReference type="InterPro" id="IPR058627">
    <property type="entry name" value="MdtA-like_C"/>
</dbReference>
<dbReference type="InterPro" id="IPR058626">
    <property type="entry name" value="MdtA-like_b-barrel"/>
</dbReference>
<dbReference type="FunFam" id="2.40.420.20:FF:000001">
    <property type="entry name" value="Efflux RND transporter periplasmic adaptor subunit"/>
    <property type="match status" value="1"/>
</dbReference>
<evidence type="ECO:0000256" key="5">
    <source>
        <dbReference type="SAM" id="SignalP"/>
    </source>
</evidence>
<dbReference type="InterPro" id="IPR058624">
    <property type="entry name" value="MdtA-like_HH"/>
</dbReference>
<dbReference type="Pfam" id="PF25944">
    <property type="entry name" value="Beta-barrel_RND"/>
    <property type="match status" value="1"/>
</dbReference>
<accession>A0A4S4B3I6</accession>
<keyword evidence="3" id="KW-0175">Coiled coil</keyword>
<dbReference type="SUPFAM" id="SSF111369">
    <property type="entry name" value="HlyD-like secretion proteins"/>
    <property type="match status" value="1"/>
</dbReference>
<dbReference type="Gene3D" id="2.40.30.170">
    <property type="match status" value="1"/>
</dbReference>
<feature type="region of interest" description="Disordered" evidence="4">
    <location>
        <begin position="385"/>
        <end position="407"/>
    </location>
</feature>
<name>A0A4S4B3I6_9RHOO</name>
<reference evidence="10 11" key="1">
    <citation type="submission" date="2019-04" db="EMBL/GenBank/DDBJ databases">
        <title>Azoarcus nasutitermitis sp. nov. isolated from termite nest.</title>
        <authorList>
            <person name="Lin S.-Y."/>
            <person name="Hameed A."/>
            <person name="Hsu Y.-H."/>
            <person name="Young C.-C."/>
        </authorList>
    </citation>
    <scope>NUCLEOTIDE SEQUENCE [LARGE SCALE GENOMIC DNA]</scope>
    <source>
        <strain evidence="10 11">CC-YHH838</strain>
    </source>
</reference>
<dbReference type="NCBIfam" id="TIGR01730">
    <property type="entry name" value="RND_mfp"/>
    <property type="match status" value="1"/>
</dbReference>
<feature type="domain" description="Multidrug resistance protein MdtA-like C-terminal permuted SH3" evidence="9">
    <location>
        <begin position="304"/>
        <end position="364"/>
    </location>
</feature>